<keyword evidence="3 4" id="KW-0456">Lyase</keyword>
<gene>
    <name evidence="6" type="primary">ybaK</name>
    <name evidence="6" type="ORF">GCM10009786_19000</name>
</gene>
<comment type="caution">
    <text evidence="6">The sequence shown here is derived from an EMBL/GenBank/DDBJ whole genome shotgun (WGS) entry which is preliminary data.</text>
</comment>
<reference evidence="7" key="1">
    <citation type="journal article" date="2019" name="Int. J. Syst. Evol. Microbiol.">
        <title>The Global Catalogue of Microorganisms (GCM) 10K type strain sequencing project: providing services to taxonomists for standard genome sequencing and annotation.</title>
        <authorList>
            <consortium name="The Broad Institute Genomics Platform"/>
            <consortium name="The Broad Institute Genome Sequencing Center for Infectious Disease"/>
            <person name="Wu L."/>
            <person name="Ma J."/>
        </authorList>
    </citation>
    <scope>NUCLEOTIDE SEQUENCE [LARGE SCALE GENOMIC DNA]</scope>
    <source>
        <strain evidence="7">JCM 14919</strain>
    </source>
</reference>
<feature type="domain" description="YbaK/aminoacyl-tRNA synthetase-associated" evidence="5">
    <location>
        <begin position="44"/>
        <end position="154"/>
    </location>
</feature>
<dbReference type="Proteomes" id="UP001501084">
    <property type="component" value="Unassembled WGS sequence"/>
</dbReference>
<evidence type="ECO:0000313" key="7">
    <source>
        <dbReference type="Proteomes" id="UP001501084"/>
    </source>
</evidence>
<dbReference type="PANTHER" id="PTHR30411">
    <property type="entry name" value="CYTOPLASMIC PROTEIN"/>
    <property type="match status" value="1"/>
</dbReference>
<dbReference type="SUPFAM" id="SSF55826">
    <property type="entry name" value="YbaK/ProRS associated domain"/>
    <property type="match status" value="1"/>
</dbReference>
<evidence type="ECO:0000259" key="5">
    <source>
        <dbReference type="Pfam" id="PF04073"/>
    </source>
</evidence>
<dbReference type="PIRSF" id="PIRSF006181">
    <property type="entry name" value="EbsC_YbaK"/>
    <property type="match status" value="1"/>
</dbReference>
<evidence type="ECO:0000256" key="2">
    <source>
        <dbReference type="ARBA" id="ARBA00022917"/>
    </source>
</evidence>
<dbReference type="Pfam" id="PF04073">
    <property type="entry name" value="tRNA_edit"/>
    <property type="match status" value="1"/>
</dbReference>
<dbReference type="PANTHER" id="PTHR30411:SF0">
    <property type="entry name" value="CYS-TRNA(PRO)_CYS-TRNA(CYS) DEACYLASE YBAK"/>
    <property type="match status" value="1"/>
</dbReference>
<evidence type="ECO:0000313" key="6">
    <source>
        <dbReference type="EMBL" id="GAA2188747.1"/>
    </source>
</evidence>
<evidence type="ECO:0000256" key="1">
    <source>
        <dbReference type="ARBA" id="ARBA00009798"/>
    </source>
</evidence>
<accession>A0ABP5MY65</accession>
<sequence length="167" mass="17657">MRTAKSARRVGATPALRLLQQAAIPHILRSYEHNPGTELSFGLEAAAALGLDPARIYKTLLTDVDSALVVAILAVSKWLDLKALAAAVGGRRASFVEPDLAERVTGYVTGGISPFAQRKRLPTVLDERASDHETVLVSAGRRGLEVEVASAHLVALTGATTARIQLG</sequence>
<organism evidence="6 7">
    <name type="scientific">Leucobacter alluvii</name>
    <dbReference type="NCBI Taxonomy" id="340321"/>
    <lineage>
        <taxon>Bacteria</taxon>
        <taxon>Bacillati</taxon>
        <taxon>Actinomycetota</taxon>
        <taxon>Actinomycetes</taxon>
        <taxon>Micrococcales</taxon>
        <taxon>Microbacteriaceae</taxon>
        <taxon>Leucobacter</taxon>
    </lineage>
</organism>
<keyword evidence="7" id="KW-1185">Reference proteome</keyword>
<dbReference type="EMBL" id="BAAAOP010000007">
    <property type="protein sequence ID" value="GAA2188747.1"/>
    <property type="molecule type" value="Genomic_DNA"/>
</dbReference>
<evidence type="ECO:0000256" key="4">
    <source>
        <dbReference type="PIRNR" id="PIRNR006181"/>
    </source>
</evidence>
<dbReference type="CDD" id="cd00002">
    <property type="entry name" value="YbaK_deacylase"/>
    <property type="match status" value="1"/>
</dbReference>
<name>A0ABP5MY65_9MICO</name>
<comment type="similarity">
    <text evidence="1 4">Belongs to the prolyl-tRNA editing family. YbaK/EbsC subfamily.</text>
</comment>
<dbReference type="EC" id="4.2.-.-" evidence="4"/>
<proteinExistence type="inferred from homology"/>
<dbReference type="InterPro" id="IPR007214">
    <property type="entry name" value="YbaK/aa-tRNA-synth-assoc-dom"/>
</dbReference>
<evidence type="ECO:0000256" key="3">
    <source>
        <dbReference type="ARBA" id="ARBA00023239"/>
    </source>
</evidence>
<protein>
    <recommendedName>
        <fullName evidence="4">Cys-tRNA(Pro)/Cys-tRNA(Cys) deacylase</fullName>
        <ecNumber evidence="4">4.2.-.-</ecNumber>
    </recommendedName>
</protein>
<keyword evidence="2 4" id="KW-0648">Protein biosynthesis</keyword>
<dbReference type="InterPro" id="IPR036754">
    <property type="entry name" value="YbaK/aa-tRNA-synt-asso_dom_sf"/>
</dbReference>
<dbReference type="InterPro" id="IPR004369">
    <property type="entry name" value="Prolyl-tRNA_editing_YbaK/EbsC"/>
</dbReference>
<dbReference type="Gene3D" id="3.90.960.10">
    <property type="entry name" value="YbaK/aminoacyl-tRNA synthetase-associated domain"/>
    <property type="match status" value="1"/>
</dbReference>
<dbReference type="RefSeq" id="WP_346058158.1">
    <property type="nucleotide sequence ID" value="NZ_BAAAOP010000007.1"/>
</dbReference>